<dbReference type="Pfam" id="PF01037">
    <property type="entry name" value="AsnC_trans_reg"/>
    <property type="match status" value="1"/>
</dbReference>
<dbReference type="Proteomes" id="UP000267521">
    <property type="component" value="Unassembled WGS sequence"/>
</dbReference>
<dbReference type="PANTHER" id="PTHR30154">
    <property type="entry name" value="LEUCINE-RESPONSIVE REGULATORY PROTEIN"/>
    <property type="match status" value="1"/>
</dbReference>
<gene>
    <name evidence="7" type="ORF">EBQ24_01990</name>
    <name evidence="6" type="ORF">EBQ25_09430</name>
    <name evidence="5" type="ORF">EBQ26_12190</name>
</gene>
<dbReference type="GO" id="GO:0005829">
    <property type="term" value="C:cytosol"/>
    <property type="evidence" value="ECO:0007669"/>
    <property type="project" value="TreeGrafter"/>
</dbReference>
<keyword evidence="2" id="KW-0238">DNA-binding</keyword>
<dbReference type="SMART" id="SM00344">
    <property type="entry name" value="HTH_ASNC"/>
    <property type="match status" value="1"/>
</dbReference>
<evidence type="ECO:0000313" key="6">
    <source>
        <dbReference type="EMBL" id="RMW97767.1"/>
    </source>
</evidence>
<dbReference type="GO" id="GO:0043200">
    <property type="term" value="P:response to amino acid"/>
    <property type="evidence" value="ECO:0007669"/>
    <property type="project" value="TreeGrafter"/>
</dbReference>
<name>A0A3M6PTW3_9BURK</name>
<dbReference type="InterPro" id="IPR011008">
    <property type="entry name" value="Dimeric_a/b-barrel"/>
</dbReference>
<accession>A0A3M6PTW3</accession>
<evidence type="ECO:0000259" key="4">
    <source>
        <dbReference type="PROSITE" id="PS50956"/>
    </source>
</evidence>
<dbReference type="Proteomes" id="UP000267035">
    <property type="component" value="Unassembled WGS sequence"/>
</dbReference>
<dbReference type="CDD" id="cd00090">
    <property type="entry name" value="HTH_ARSR"/>
    <property type="match status" value="1"/>
</dbReference>
<dbReference type="InterPro" id="IPR000485">
    <property type="entry name" value="AsnC-type_HTH_dom"/>
</dbReference>
<dbReference type="EMBL" id="RDQK01000004">
    <property type="protein sequence ID" value="RMX11222.1"/>
    <property type="molecule type" value="Genomic_DNA"/>
</dbReference>
<feature type="domain" description="HTH asnC-type" evidence="4">
    <location>
        <begin position="2"/>
        <end position="63"/>
    </location>
</feature>
<dbReference type="Proteomes" id="UP000281171">
    <property type="component" value="Unassembled WGS sequence"/>
</dbReference>
<dbReference type="InterPro" id="IPR036390">
    <property type="entry name" value="WH_DNA-bd_sf"/>
</dbReference>
<dbReference type="EMBL" id="RDQL01000013">
    <property type="protein sequence ID" value="RMW97767.1"/>
    <property type="molecule type" value="Genomic_DNA"/>
</dbReference>
<evidence type="ECO:0000313" key="10">
    <source>
        <dbReference type="Proteomes" id="UP000281171"/>
    </source>
</evidence>
<evidence type="ECO:0000256" key="2">
    <source>
        <dbReference type="ARBA" id="ARBA00023125"/>
    </source>
</evidence>
<reference evidence="8 9" key="1">
    <citation type="submission" date="2018-10" db="EMBL/GenBank/DDBJ databases">
        <title>Comamonadaceae CDC group NO-1 genome sequencing and assembly.</title>
        <authorList>
            <person name="Bernier A.-M."/>
            <person name="Bernard K."/>
        </authorList>
    </citation>
    <scope>NUCLEOTIDE SEQUENCE [LARGE SCALE GENOMIC DNA]</scope>
    <source>
        <strain evidence="6 8">NML161473</strain>
        <strain evidence="7 10">NML180581</strain>
        <strain evidence="5 9">NML970147</strain>
    </source>
</reference>
<keyword evidence="1" id="KW-0805">Transcription regulation</keyword>
<keyword evidence="8" id="KW-1185">Reference proteome</keyword>
<dbReference type="Pfam" id="PF13404">
    <property type="entry name" value="HTH_AsnC-type"/>
    <property type="match status" value="1"/>
</dbReference>
<dbReference type="GO" id="GO:0006355">
    <property type="term" value="P:regulation of DNA-templated transcription"/>
    <property type="evidence" value="ECO:0007669"/>
    <property type="project" value="UniProtKB-ARBA"/>
</dbReference>
<dbReference type="EMBL" id="RDQM01000023">
    <property type="protein sequence ID" value="RMW94612.1"/>
    <property type="molecule type" value="Genomic_DNA"/>
</dbReference>
<evidence type="ECO:0000313" key="9">
    <source>
        <dbReference type="Proteomes" id="UP000267521"/>
    </source>
</evidence>
<dbReference type="RefSeq" id="WP_122239509.1">
    <property type="nucleotide sequence ID" value="NZ_RDQK01000004.1"/>
</dbReference>
<dbReference type="PANTHER" id="PTHR30154:SF51">
    <property type="entry name" value="ASNC-FAMILY TRANSCRIPTIONAL REGULATORY PROTEIN"/>
    <property type="match status" value="1"/>
</dbReference>
<dbReference type="InterPro" id="IPR019885">
    <property type="entry name" value="Tscrpt_reg_HTH_AsnC-type_CS"/>
</dbReference>
<accession>A0A3M6R793</accession>
<dbReference type="Gene3D" id="3.30.70.920">
    <property type="match status" value="1"/>
</dbReference>
<evidence type="ECO:0000256" key="3">
    <source>
        <dbReference type="ARBA" id="ARBA00023163"/>
    </source>
</evidence>
<dbReference type="SUPFAM" id="SSF46785">
    <property type="entry name" value="Winged helix' DNA-binding domain"/>
    <property type="match status" value="1"/>
</dbReference>
<dbReference type="PROSITE" id="PS00519">
    <property type="entry name" value="HTH_ASNC_1"/>
    <property type="match status" value="1"/>
</dbReference>
<dbReference type="InterPro" id="IPR036388">
    <property type="entry name" value="WH-like_DNA-bd_sf"/>
</dbReference>
<dbReference type="InterPro" id="IPR011991">
    <property type="entry name" value="ArsR-like_HTH"/>
</dbReference>
<sequence length="144" mass="15967">MLDEIDRQLLMLLQADARLPVKNLAERVGLSAPAVAERLRKLQERGVIRAFTVQVEPRALGYTLQALVRIQPLPGQLKAVEKHLQALAELAECDKVTGEDGFIARLHLRSIEHLDFLLEGIAPLAQTHSAIVKSQPVARRLPGF</sequence>
<dbReference type="AlphaFoldDB" id="A0A3M6PTW3"/>
<dbReference type="InterPro" id="IPR019888">
    <property type="entry name" value="Tscrpt_reg_AsnC-like"/>
</dbReference>
<dbReference type="GO" id="GO:0043565">
    <property type="term" value="F:sequence-specific DNA binding"/>
    <property type="evidence" value="ECO:0007669"/>
    <property type="project" value="InterPro"/>
</dbReference>
<evidence type="ECO:0000313" key="7">
    <source>
        <dbReference type="EMBL" id="RMX11222.1"/>
    </source>
</evidence>
<dbReference type="PROSITE" id="PS50956">
    <property type="entry name" value="HTH_ASNC_2"/>
    <property type="match status" value="1"/>
</dbReference>
<protein>
    <submittedName>
        <fullName evidence="5">Lrp/AsnC family transcriptional regulator</fullName>
    </submittedName>
</protein>
<evidence type="ECO:0000313" key="8">
    <source>
        <dbReference type="Proteomes" id="UP000267035"/>
    </source>
</evidence>
<evidence type="ECO:0000256" key="1">
    <source>
        <dbReference type="ARBA" id="ARBA00023015"/>
    </source>
</evidence>
<proteinExistence type="predicted"/>
<keyword evidence="3" id="KW-0804">Transcription</keyword>
<accession>A0A3M6Q3H3</accession>
<organism evidence="5 9">
    <name type="scientific">Allofranklinella schreckenbergeri</name>
    <dbReference type="NCBI Taxonomy" id="1076744"/>
    <lineage>
        <taxon>Bacteria</taxon>
        <taxon>Pseudomonadati</taxon>
        <taxon>Pseudomonadota</taxon>
        <taxon>Betaproteobacteria</taxon>
        <taxon>Burkholderiales</taxon>
        <taxon>Comamonadaceae</taxon>
        <taxon>Allofranklinella</taxon>
    </lineage>
</organism>
<dbReference type="Gene3D" id="1.10.10.10">
    <property type="entry name" value="Winged helix-like DNA-binding domain superfamily/Winged helix DNA-binding domain"/>
    <property type="match status" value="1"/>
</dbReference>
<dbReference type="InterPro" id="IPR019887">
    <property type="entry name" value="Tscrpt_reg_AsnC/Lrp_C"/>
</dbReference>
<comment type="caution">
    <text evidence="5">The sequence shown here is derived from an EMBL/GenBank/DDBJ whole genome shotgun (WGS) entry which is preliminary data.</text>
</comment>
<evidence type="ECO:0000313" key="5">
    <source>
        <dbReference type="EMBL" id="RMW94612.1"/>
    </source>
</evidence>
<dbReference type="SUPFAM" id="SSF54909">
    <property type="entry name" value="Dimeric alpha+beta barrel"/>
    <property type="match status" value="1"/>
</dbReference>
<dbReference type="PRINTS" id="PR00033">
    <property type="entry name" value="HTHASNC"/>
</dbReference>